<comment type="similarity">
    <text evidence="3">Belongs to the class-I pyridoxal-phosphate-dependent aminotransferase family.</text>
</comment>
<keyword evidence="5" id="KW-0032">Aminotransferase</keyword>
<sequence length="562" mass="61859">MPPPAAVNIDVAAQAVDDNSASTTPAYLTVLGVDELRANSVFSGGIAALGLSDAFKSKSNTKKPVSKDFTYRLTLESKSRQVGATCVILSGGTYANVVPQPSPLKQAARYLSREGMISLGGGLPSSAYFPFDHVSVGVPGDNLFSETDIHEYAQKVTIGMHDMREGKSAYDLSVALNYGQGSGSPQMVRWVTEHTEIVHNPPYQDWASVMTVGSTSAFEMCLRSFCNRGDYFIADEYAFCSAIEAGRGLGIEAVGIHMDSEGMIPSHLDEVLSKWDEKARKAPKPFLIYLVPTGQNPTGSTQGTQRRREIYALAQKHDLIIIEDEPYYFLQMDKYVPGGNQNSAAPKSHEEFLKSLTPSYLSMDPEGRVIRLDSFSKVIAPGSRCGWLTTSSKICERLMRHNEVTVQAPSGFSQAILFKLLDEHWGHGKYLDWLVHIRKEYSTRRNIMLEACEKYIPKEVATWTPPAAGMFLWFKINSEKHPAHGKKASTAIEHDIFEAVVDQKTLLAKGSWFFAGPEGTDPSVYLRATFAAAEERAMVEGIRRFASALRVTFGLPALQESA</sequence>
<evidence type="ECO:0000256" key="8">
    <source>
        <dbReference type="ARBA" id="ARBA00051993"/>
    </source>
</evidence>
<gene>
    <name evidence="11" type="ORF">AOL_s00054g564</name>
</gene>
<evidence type="ECO:0000256" key="4">
    <source>
        <dbReference type="ARBA" id="ARBA00022490"/>
    </source>
</evidence>
<evidence type="ECO:0000256" key="9">
    <source>
        <dbReference type="ARBA" id="ARBA00067014"/>
    </source>
</evidence>
<keyword evidence="7" id="KW-0663">Pyridoxal phosphate</keyword>
<evidence type="ECO:0000256" key="3">
    <source>
        <dbReference type="ARBA" id="ARBA00007441"/>
    </source>
</evidence>
<dbReference type="RefSeq" id="XP_011120182.1">
    <property type="nucleotide sequence ID" value="XM_011121880.1"/>
</dbReference>
<dbReference type="Gene3D" id="3.40.640.10">
    <property type="entry name" value="Type I PLP-dependent aspartate aminotransferase-like (Major domain)"/>
    <property type="match status" value="1"/>
</dbReference>
<dbReference type="InterPro" id="IPR004839">
    <property type="entry name" value="Aminotransferase_I/II_large"/>
</dbReference>
<dbReference type="PANTHER" id="PTHR42790:SF21">
    <property type="entry name" value="AROMATIC_AMINOADIPATE AMINOTRANSFERASE 1"/>
    <property type="match status" value="1"/>
</dbReference>
<feature type="domain" description="Aminotransferase class I/classII large" evidence="10">
    <location>
        <begin position="205"/>
        <end position="540"/>
    </location>
</feature>
<evidence type="ECO:0000313" key="11">
    <source>
        <dbReference type="EMBL" id="EGX51188.1"/>
    </source>
</evidence>
<evidence type="ECO:0000256" key="7">
    <source>
        <dbReference type="ARBA" id="ARBA00022898"/>
    </source>
</evidence>
<evidence type="ECO:0000256" key="6">
    <source>
        <dbReference type="ARBA" id="ARBA00022679"/>
    </source>
</evidence>
<dbReference type="OMA" id="HRPEGGM"/>
<dbReference type="Pfam" id="PF00155">
    <property type="entry name" value="Aminotran_1_2"/>
    <property type="match status" value="1"/>
</dbReference>
<comment type="caution">
    <text evidence="11">The sequence shown here is derived from an EMBL/GenBank/DDBJ whole genome shotgun (WGS) entry which is preliminary data.</text>
</comment>
<dbReference type="GO" id="GO:0030170">
    <property type="term" value="F:pyridoxal phosphate binding"/>
    <property type="evidence" value="ECO:0007669"/>
    <property type="project" value="InterPro"/>
</dbReference>
<dbReference type="GO" id="GO:0047536">
    <property type="term" value="F:2-aminoadipate transaminase activity"/>
    <property type="evidence" value="ECO:0007669"/>
    <property type="project" value="TreeGrafter"/>
</dbReference>
<comment type="catalytic activity">
    <reaction evidence="8">
        <text>an aromatic L-alpha-amino acid + 2-oxoglutarate = an aromatic oxo-acid + L-glutamate</text>
        <dbReference type="Rhea" id="RHEA:17533"/>
        <dbReference type="ChEBI" id="CHEBI:16810"/>
        <dbReference type="ChEBI" id="CHEBI:29985"/>
        <dbReference type="ChEBI" id="CHEBI:73309"/>
        <dbReference type="ChEBI" id="CHEBI:84824"/>
        <dbReference type="EC" id="2.6.1.57"/>
    </reaction>
</comment>
<dbReference type="eggNOG" id="KOG0634">
    <property type="taxonomic scope" value="Eukaryota"/>
</dbReference>
<dbReference type="GO" id="GO:0008793">
    <property type="term" value="F:aromatic-amino-acid transaminase activity"/>
    <property type="evidence" value="ECO:0007669"/>
    <property type="project" value="TreeGrafter"/>
</dbReference>
<protein>
    <recommendedName>
        <fullName evidence="9">aromatic-amino-acid transaminase</fullName>
        <ecNumber evidence="9">2.6.1.57</ecNumber>
    </recommendedName>
</protein>
<evidence type="ECO:0000313" key="12">
    <source>
        <dbReference type="Proteomes" id="UP000008784"/>
    </source>
</evidence>
<evidence type="ECO:0000256" key="1">
    <source>
        <dbReference type="ARBA" id="ARBA00001933"/>
    </source>
</evidence>
<dbReference type="GO" id="GO:0005737">
    <property type="term" value="C:cytoplasm"/>
    <property type="evidence" value="ECO:0007669"/>
    <property type="project" value="UniProtKB-SubCell"/>
</dbReference>
<dbReference type="Proteomes" id="UP000008784">
    <property type="component" value="Unassembled WGS sequence"/>
</dbReference>
<dbReference type="PANTHER" id="PTHR42790">
    <property type="entry name" value="AMINOTRANSFERASE"/>
    <property type="match status" value="1"/>
</dbReference>
<evidence type="ECO:0000256" key="5">
    <source>
        <dbReference type="ARBA" id="ARBA00022576"/>
    </source>
</evidence>
<evidence type="ECO:0000256" key="2">
    <source>
        <dbReference type="ARBA" id="ARBA00004496"/>
    </source>
</evidence>
<dbReference type="SUPFAM" id="SSF53383">
    <property type="entry name" value="PLP-dependent transferases"/>
    <property type="match status" value="1"/>
</dbReference>
<comment type="subcellular location">
    <subcellularLocation>
        <location evidence="2">Cytoplasm</location>
    </subcellularLocation>
</comment>
<dbReference type="GeneID" id="22891120"/>
<dbReference type="GO" id="GO:0009074">
    <property type="term" value="P:aromatic amino acid family catabolic process"/>
    <property type="evidence" value="ECO:0007669"/>
    <property type="project" value="TreeGrafter"/>
</dbReference>
<dbReference type="OrthoDB" id="691673at2759"/>
<dbReference type="HOGENOM" id="CLU_017584_0_5_1"/>
<keyword evidence="12" id="KW-1185">Reference proteome</keyword>
<dbReference type="InterPro" id="IPR015424">
    <property type="entry name" value="PyrdxlP-dep_Trfase"/>
</dbReference>
<reference evidence="11 12" key="1">
    <citation type="journal article" date="2011" name="PLoS Pathog.">
        <title>Genomic and proteomic analyses of the fungus Arthrobotrys oligospora provide insights into nematode-trap formation.</title>
        <authorList>
            <person name="Yang J."/>
            <person name="Wang L."/>
            <person name="Ji X."/>
            <person name="Feng Y."/>
            <person name="Li X."/>
            <person name="Zou C."/>
            <person name="Xu J."/>
            <person name="Ren Y."/>
            <person name="Mi Q."/>
            <person name="Wu J."/>
            <person name="Liu S."/>
            <person name="Liu Y."/>
            <person name="Huang X."/>
            <person name="Wang H."/>
            <person name="Niu X."/>
            <person name="Li J."/>
            <person name="Liang L."/>
            <person name="Luo Y."/>
            <person name="Ji K."/>
            <person name="Zhou W."/>
            <person name="Yu Z."/>
            <person name="Li G."/>
            <person name="Liu Y."/>
            <person name="Li L."/>
            <person name="Qiao M."/>
            <person name="Feng L."/>
            <person name="Zhang K.-Q."/>
        </authorList>
    </citation>
    <scope>NUCLEOTIDE SEQUENCE [LARGE SCALE GENOMIC DNA]</scope>
    <source>
        <strain evidence="12">ATCC 24927 / CBS 115.81 / DSM 1491</strain>
    </source>
</reference>
<dbReference type="GO" id="GO:0006571">
    <property type="term" value="P:tyrosine biosynthetic process"/>
    <property type="evidence" value="ECO:0007669"/>
    <property type="project" value="TreeGrafter"/>
</dbReference>
<dbReference type="STRING" id="756982.G1X6S0"/>
<dbReference type="EC" id="2.6.1.57" evidence="9"/>
<dbReference type="InParanoid" id="G1X6S0"/>
<comment type="cofactor">
    <cofactor evidence="1">
        <name>pyridoxal 5'-phosphate</name>
        <dbReference type="ChEBI" id="CHEBI:597326"/>
    </cofactor>
</comment>
<evidence type="ECO:0000259" key="10">
    <source>
        <dbReference type="Pfam" id="PF00155"/>
    </source>
</evidence>
<dbReference type="CDD" id="cd00609">
    <property type="entry name" value="AAT_like"/>
    <property type="match status" value="1"/>
</dbReference>
<dbReference type="EMBL" id="ADOT01000088">
    <property type="protein sequence ID" value="EGX51188.1"/>
    <property type="molecule type" value="Genomic_DNA"/>
</dbReference>
<name>G1X6S0_ARTOA</name>
<dbReference type="AlphaFoldDB" id="G1X6S0"/>
<keyword evidence="4" id="KW-0963">Cytoplasm</keyword>
<dbReference type="GO" id="GO:0019878">
    <property type="term" value="P:lysine biosynthetic process via aminoadipic acid"/>
    <property type="evidence" value="ECO:0007669"/>
    <property type="project" value="TreeGrafter"/>
</dbReference>
<dbReference type="InterPro" id="IPR015421">
    <property type="entry name" value="PyrdxlP-dep_Trfase_major"/>
</dbReference>
<dbReference type="InterPro" id="IPR050859">
    <property type="entry name" value="Class-I_PLP-dep_aminotransf"/>
</dbReference>
<keyword evidence="6" id="KW-0808">Transferase</keyword>
<organism evidence="11 12">
    <name type="scientific">Arthrobotrys oligospora (strain ATCC 24927 / CBS 115.81 / DSM 1491)</name>
    <name type="common">Nematode-trapping fungus</name>
    <name type="synonym">Didymozoophaga oligospora</name>
    <dbReference type="NCBI Taxonomy" id="756982"/>
    <lineage>
        <taxon>Eukaryota</taxon>
        <taxon>Fungi</taxon>
        <taxon>Dikarya</taxon>
        <taxon>Ascomycota</taxon>
        <taxon>Pezizomycotina</taxon>
        <taxon>Orbiliomycetes</taxon>
        <taxon>Orbiliales</taxon>
        <taxon>Orbiliaceae</taxon>
        <taxon>Orbilia</taxon>
        <taxon>Orbilia oligospora</taxon>
    </lineage>
</organism>
<proteinExistence type="inferred from homology"/>
<dbReference type="FunFam" id="3.40.640.10:FF:000074">
    <property type="entry name" value="Aromatic amino acid aminotransferase"/>
    <property type="match status" value="1"/>
</dbReference>
<accession>G1X6S0</accession>
<dbReference type="FunCoup" id="G1X6S0">
    <property type="interactions" value="250"/>
</dbReference>